<keyword evidence="3" id="KW-1185">Reference proteome</keyword>
<evidence type="ECO:0000313" key="3">
    <source>
        <dbReference type="Proteomes" id="UP000037274"/>
    </source>
</evidence>
<feature type="compositionally biased region" description="Polar residues" evidence="1">
    <location>
        <begin position="1"/>
        <end position="28"/>
    </location>
</feature>
<evidence type="ECO:0000313" key="2">
    <source>
        <dbReference type="EMBL" id="KMS68720.1"/>
    </source>
</evidence>
<sequence length="183" mass="19115">MPSAASSRQTAPKSTGSRTQRRQYSASVMDTGPMAWAGIEEWRGTVAGRGARPASSSAIGGRISSMCGVCADRPRRSFRARMPSAASSASRSATASGYPETTTSCNPLTAAIQIRSGHDASRTAASPSGRLTQAMSPRPTRPARWRVQEAATRAPSESESTPATHAAAHSPMLWPTMAAGRTP</sequence>
<feature type="region of interest" description="Disordered" evidence="1">
    <location>
        <begin position="117"/>
        <end position="183"/>
    </location>
</feature>
<dbReference type="EMBL" id="LFEH01000158">
    <property type="protein sequence ID" value="KMS68720.1"/>
    <property type="molecule type" value="Genomic_DNA"/>
</dbReference>
<organism evidence="2 3">
    <name type="scientific">Streptomyces leeuwenhoekii</name>
    <dbReference type="NCBI Taxonomy" id="1437453"/>
    <lineage>
        <taxon>Bacteria</taxon>
        <taxon>Bacillati</taxon>
        <taxon>Actinomycetota</taxon>
        <taxon>Actinomycetes</taxon>
        <taxon>Kitasatosporales</taxon>
        <taxon>Streptomycetaceae</taxon>
        <taxon>Streptomyces</taxon>
    </lineage>
</organism>
<feature type="region of interest" description="Disordered" evidence="1">
    <location>
        <begin position="80"/>
        <end position="104"/>
    </location>
</feature>
<dbReference type="Proteomes" id="UP000037274">
    <property type="component" value="Unassembled WGS sequence"/>
</dbReference>
<gene>
    <name evidence="2" type="ORF">ACH49_26985</name>
</gene>
<name>A0ABR5HRS2_STRLW</name>
<reference evidence="2 3" key="1">
    <citation type="submission" date="2015-06" db="EMBL/GenBank/DDBJ databases">
        <title>Draft genome sequence of Streptomyces leeuwenhoekii C58, which produces the novel lasso peptide, chaxapeptin.</title>
        <authorList>
            <person name="Yi Y."/>
            <person name="Hai D."/>
            <person name="Jaspars M."/>
            <person name="Sheng H."/>
            <person name="Rateb M.E."/>
            <person name="Bull A."/>
            <person name="Goodfellow M."/>
            <person name="Asenjo J.A."/>
            <person name="Ebel R."/>
        </authorList>
    </citation>
    <scope>NUCLEOTIDE SEQUENCE [LARGE SCALE GENOMIC DNA]</scope>
    <source>
        <strain evidence="2 3">C58</strain>
    </source>
</reference>
<feature type="region of interest" description="Disordered" evidence="1">
    <location>
        <begin position="1"/>
        <end position="30"/>
    </location>
</feature>
<accession>A0ABR5HRS2</accession>
<feature type="compositionally biased region" description="Polar residues" evidence="1">
    <location>
        <begin position="123"/>
        <end position="135"/>
    </location>
</feature>
<proteinExistence type="predicted"/>
<evidence type="ECO:0000256" key="1">
    <source>
        <dbReference type="SAM" id="MobiDB-lite"/>
    </source>
</evidence>
<comment type="caution">
    <text evidence="2">The sequence shown here is derived from an EMBL/GenBank/DDBJ whole genome shotgun (WGS) entry which is preliminary data.</text>
</comment>
<feature type="compositionally biased region" description="Low complexity" evidence="1">
    <location>
        <begin position="80"/>
        <end position="96"/>
    </location>
</feature>
<protein>
    <submittedName>
        <fullName evidence="2">Uncharacterized protein</fullName>
    </submittedName>
</protein>